<feature type="region of interest" description="Disordered" evidence="2">
    <location>
        <begin position="42"/>
        <end position="110"/>
    </location>
</feature>
<keyword evidence="3" id="KW-1133">Transmembrane helix</keyword>
<dbReference type="OMA" id="CFILYFT"/>
<dbReference type="AlphaFoldDB" id="C5G0L3"/>
<dbReference type="Gene3D" id="3.40.30.10">
    <property type="entry name" value="Glutaredoxin"/>
    <property type="match status" value="1"/>
</dbReference>
<dbReference type="RefSeq" id="XP_002842654.1">
    <property type="nucleotide sequence ID" value="XM_002842608.1"/>
</dbReference>
<dbReference type="GO" id="GO:0000324">
    <property type="term" value="C:fungal-type vacuole"/>
    <property type="evidence" value="ECO:0007669"/>
    <property type="project" value="TreeGrafter"/>
</dbReference>
<keyword evidence="6" id="KW-1185">Reference proteome</keyword>
<dbReference type="VEuPathDB" id="FungiDB:MCYG_08485"/>
<comment type="similarity">
    <text evidence="1">Belongs to the glutaredoxin family. Monothiol subfamily.</text>
</comment>
<dbReference type="OrthoDB" id="423313at2759"/>
<dbReference type="EMBL" id="DS995709">
    <property type="protein sequence ID" value="EEQ35666.1"/>
    <property type="molecule type" value="Genomic_DNA"/>
</dbReference>
<name>C5G0L3_ARTOC</name>
<dbReference type="GeneID" id="9224066"/>
<dbReference type="Proteomes" id="UP000002035">
    <property type="component" value="Unassembled WGS sequence"/>
</dbReference>
<evidence type="ECO:0000256" key="2">
    <source>
        <dbReference type="SAM" id="MobiDB-lite"/>
    </source>
</evidence>
<dbReference type="InterPro" id="IPR014025">
    <property type="entry name" value="Glutaredoxin_subgr"/>
</dbReference>
<dbReference type="HOGENOM" id="CLU_026126_0_2_1"/>
<dbReference type="CDD" id="cd03419">
    <property type="entry name" value="GRX_GRXh_1_2_like"/>
    <property type="match status" value="1"/>
</dbReference>
<dbReference type="FunFam" id="3.40.30.10:FF:000093">
    <property type="entry name" value="Glutaredoxin 2"/>
    <property type="match status" value="1"/>
</dbReference>
<dbReference type="PANTHER" id="PTHR45694">
    <property type="entry name" value="GLUTAREDOXIN 2"/>
    <property type="match status" value="1"/>
</dbReference>
<feature type="domain" description="Glutaredoxin" evidence="4">
    <location>
        <begin position="124"/>
        <end position="189"/>
    </location>
</feature>
<dbReference type="PROSITE" id="PS51354">
    <property type="entry name" value="GLUTAREDOXIN_2"/>
    <property type="match status" value="1"/>
</dbReference>
<dbReference type="InterPro" id="IPR002109">
    <property type="entry name" value="Glutaredoxin"/>
</dbReference>
<feature type="compositionally biased region" description="Basic and acidic residues" evidence="2">
    <location>
        <begin position="59"/>
        <end position="87"/>
    </location>
</feature>
<dbReference type="GO" id="GO:0005796">
    <property type="term" value="C:Golgi lumen"/>
    <property type="evidence" value="ECO:0007669"/>
    <property type="project" value="TreeGrafter"/>
</dbReference>
<protein>
    <submittedName>
        <fullName evidence="5">Glutaredoxin-C4</fullName>
    </submittedName>
</protein>
<dbReference type="PANTHER" id="PTHR45694:SF5">
    <property type="entry name" value="GLUTAREDOXIN 2"/>
    <property type="match status" value="1"/>
</dbReference>
<feature type="compositionally biased region" description="Basic and acidic residues" evidence="2">
    <location>
        <begin position="95"/>
        <end position="110"/>
    </location>
</feature>
<evidence type="ECO:0000256" key="3">
    <source>
        <dbReference type="SAM" id="Phobius"/>
    </source>
</evidence>
<dbReference type="PRINTS" id="PR00160">
    <property type="entry name" value="GLUTAREDOXIN"/>
</dbReference>
<gene>
    <name evidence="5" type="ORF">MCYG_08485</name>
</gene>
<proteinExistence type="inferred from homology"/>
<reference evidence="6" key="1">
    <citation type="journal article" date="2012" name="MBio">
        <title>Comparative genome analysis of Trichophyton rubrum and related dermatophytes reveals candidate genes involved in infection.</title>
        <authorList>
            <person name="Martinez D.A."/>
            <person name="Oliver B.G."/>
            <person name="Graeser Y."/>
            <person name="Goldberg J.M."/>
            <person name="Li W."/>
            <person name="Martinez-Rossi N.M."/>
            <person name="Monod M."/>
            <person name="Shelest E."/>
            <person name="Barton R.C."/>
            <person name="Birch E."/>
            <person name="Brakhage A.A."/>
            <person name="Chen Z."/>
            <person name="Gurr S.J."/>
            <person name="Heiman D."/>
            <person name="Heitman J."/>
            <person name="Kosti I."/>
            <person name="Rossi A."/>
            <person name="Saif S."/>
            <person name="Samalova M."/>
            <person name="Saunders C.W."/>
            <person name="Shea T."/>
            <person name="Summerbell R.C."/>
            <person name="Xu J."/>
            <person name="Young S."/>
            <person name="Zeng Q."/>
            <person name="Birren B.W."/>
            <person name="Cuomo C.A."/>
            <person name="White T.C."/>
        </authorList>
    </citation>
    <scope>NUCLEOTIDE SEQUENCE [LARGE SCALE GENOMIC DNA]</scope>
    <source>
        <strain evidence="6">ATCC MYA-4605 / CBS 113480</strain>
    </source>
</reference>
<dbReference type="GO" id="GO:0005801">
    <property type="term" value="C:cis-Golgi network"/>
    <property type="evidence" value="ECO:0007669"/>
    <property type="project" value="UniProtKB-ARBA"/>
</dbReference>
<dbReference type="InterPro" id="IPR036249">
    <property type="entry name" value="Thioredoxin-like_sf"/>
</dbReference>
<feature type="transmembrane region" description="Helical" evidence="3">
    <location>
        <begin position="7"/>
        <end position="26"/>
    </location>
</feature>
<sequence>MLSHRRLRVYLVSAAILVCFILYFTGDVRRSQALRSSSKIGIVNTKGSGNHGKGNDASVFEKLKPGSLRPDEHHTDGSATEVDKTDAARQTVIPDQKETQTQDTESRDESVKEELNSILKRSPIIIFSKSYCPFSKKAKFYLLEKYDITPAPFVVELDEHPLGKELQGLLATNTGRKTVPNILVNGKTIGGGDEIETLYTSGELGTKLQSLGGKRVTATLRKTEGPEP</sequence>
<dbReference type="GO" id="GO:0034599">
    <property type="term" value="P:cellular response to oxidative stress"/>
    <property type="evidence" value="ECO:0007669"/>
    <property type="project" value="TreeGrafter"/>
</dbReference>
<dbReference type="GO" id="GO:0004362">
    <property type="term" value="F:glutathione-disulfide reductase (NADPH) activity"/>
    <property type="evidence" value="ECO:0007669"/>
    <property type="project" value="UniProtKB-ARBA"/>
</dbReference>
<dbReference type="Pfam" id="PF00462">
    <property type="entry name" value="Glutaredoxin"/>
    <property type="match status" value="1"/>
</dbReference>
<evidence type="ECO:0000313" key="6">
    <source>
        <dbReference type="Proteomes" id="UP000002035"/>
    </source>
</evidence>
<dbReference type="STRING" id="554155.C5G0L3"/>
<evidence type="ECO:0000256" key="1">
    <source>
        <dbReference type="ARBA" id="ARBA00009630"/>
    </source>
</evidence>
<dbReference type="eggNOG" id="KOG1752">
    <property type="taxonomic scope" value="Eukaryota"/>
</dbReference>
<keyword evidence="3" id="KW-0812">Transmembrane</keyword>
<organism evidence="5 6">
    <name type="scientific">Arthroderma otae (strain ATCC MYA-4605 / CBS 113480)</name>
    <name type="common">Microsporum canis</name>
    <dbReference type="NCBI Taxonomy" id="554155"/>
    <lineage>
        <taxon>Eukaryota</taxon>
        <taxon>Fungi</taxon>
        <taxon>Dikarya</taxon>
        <taxon>Ascomycota</taxon>
        <taxon>Pezizomycotina</taxon>
        <taxon>Eurotiomycetes</taxon>
        <taxon>Eurotiomycetidae</taxon>
        <taxon>Onygenales</taxon>
        <taxon>Arthrodermataceae</taxon>
        <taxon>Microsporum</taxon>
    </lineage>
</organism>
<evidence type="ECO:0000313" key="5">
    <source>
        <dbReference type="EMBL" id="EEQ35666.1"/>
    </source>
</evidence>
<accession>C5G0L3</accession>
<keyword evidence="3" id="KW-0472">Membrane</keyword>
<evidence type="ECO:0000259" key="4">
    <source>
        <dbReference type="Pfam" id="PF00462"/>
    </source>
</evidence>
<dbReference type="SUPFAM" id="SSF52833">
    <property type="entry name" value="Thioredoxin-like"/>
    <property type="match status" value="1"/>
</dbReference>